<keyword evidence="7" id="KW-0408">Iron</keyword>
<dbReference type="InterPro" id="IPR004453">
    <property type="entry name" value="QueG"/>
</dbReference>
<evidence type="ECO:0000256" key="8">
    <source>
        <dbReference type="ARBA" id="ARBA00023014"/>
    </source>
</evidence>
<dbReference type="SUPFAM" id="SSF46548">
    <property type="entry name" value="alpha-helical ferredoxin"/>
    <property type="match status" value="1"/>
</dbReference>
<dbReference type="GO" id="GO:0008616">
    <property type="term" value="P:tRNA queuosine(34) biosynthetic process"/>
    <property type="evidence" value="ECO:0007669"/>
    <property type="project" value="UniProtKB-KW"/>
</dbReference>
<proteinExistence type="predicted"/>
<dbReference type="PROSITE" id="PS00198">
    <property type="entry name" value="4FE4S_FER_1"/>
    <property type="match status" value="1"/>
</dbReference>
<keyword evidence="4" id="KW-0479">Metal-binding</keyword>
<evidence type="ECO:0000256" key="2">
    <source>
        <dbReference type="ARBA" id="ARBA00022490"/>
    </source>
</evidence>
<accession>A0A0W1JFF8</accession>
<dbReference type="Pfam" id="PF08331">
    <property type="entry name" value="QueG_DUF1730"/>
    <property type="match status" value="1"/>
</dbReference>
<keyword evidence="5" id="KW-0671">Queuosine biosynthesis</keyword>
<dbReference type="InterPro" id="IPR017900">
    <property type="entry name" value="4Fe4S_Fe_S_CS"/>
</dbReference>
<dbReference type="GO" id="GO:0052693">
    <property type="term" value="F:epoxyqueuosine reductase activity"/>
    <property type="evidence" value="ECO:0007669"/>
    <property type="project" value="TreeGrafter"/>
</dbReference>
<feature type="domain" description="4Fe-4S ferredoxin-type" evidence="9">
    <location>
        <begin position="200"/>
        <end position="229"/>
    </location>
</feature>
<keyword evidence="1" id="KW-0004">4Fe-4S</keyword>
<gene>
    <name evidence="10" type="ORF">AT727_08495</name>
</gene>
<dbReference type="Pfam" id="PF13484">
    <property type="entry name" value="Fer4_16"/>
    <property type="match status" value="1"/>
</dbReference>
<dbReference type="GO" id="GO:0051539">
    <property type="term" value="F:4 iron, 4 sulfur cluster binding"/>
    <property type="evidence" value="ECO:0007669"/>
    <property type="project" value="UniProtKB-KW"/>
</dbReference>
<dbReference type="PANTHER" id="PTHR30002">
    <property type="entry name" value="EPOXYQUEUOSINE REDUCTASE"/>
    <property type="match status" value="1"/>
</dbReference>
<name>A0A0W1JFF8_DESHA</name>
<dbReference type="OrthoDB" id="9784571at2"/>
<dbReference type="EMBL" id="LOCK01000039">
    <property type="protein sequence ID" value="KTE90618.1"/>
    <property type="molecule type" value="Genomic_DNA"/>
</dbReference>
<evidence type="ECO:0000256" key="1">
    <source>
        <dbReference type="ARBA" id="ARBA00022485"/>
    </source>
</evidence>
<evidence type="ECO:0000313" key="10">
    <source>
        <dbReference type="EMBL" id="KTE90618.1"/>
    </source>
</evidence>
<dbReference type="AlphaFoldDB" id="A0A0W1JFF8"/>
<organism evidence="10 11">
    <name type="scientific">Desulfitobacterium hafniense</name>
    <name type="common">Desulfitobacterium frappieri</name>
    <dbReference type="NCBI Taxonomy" id="49338"/>
    <lineage>
        <taxon>Bacteria</taxon>
        <taxon>Bacillati</taxon>
        <taxon>Bacillota</taxon>
        <taxon>Clostridia</taxon>
        <taxon>Eubacteriales</taxon>
        <taxon>Desulfitobacteriaceae</taxon>
        <taxon>Desulfitobacterium</taxon>
    </lineage>
</organism>
<dbReference type="PANTHER" id="PTHR30002:SF4">
    <property type="entry name" value="EPOXYQUEUOSINE REDUCTASE"/>
    <property type="match status" value="1"/>
</dbReference>
<reference evidence="10 11" key="1">
    <citation type="submission" date="2015-12" db="EMBL/GenBank/DDBJ databases">
        <title>Draft Genome Sequence of Desulfitobacterium hafniense Strain DH, a Sulfate-reducing Bacterium Isolated from Paddy Soils.</title>
        <authorList>
            <person name="Bao P."/>
            <person name="Zhang X."/>
            <person name="Li G."/>
        </authorList>
    </citation>
    <scope>NUCLEOTIDE SEQUENCE [LARGE SCALE GENOMIC DNA]</scope>
    <source>
        <strain evidence="10 11">DH</strain>
    </source>
</reference>
<evidence type="ECO:0000256" key="4">
    <source>
        <dbReference type="ARBA" id="ARBA00022723"/>
    </source>
</evidence>
<keyword evidence="2" id="KW-0963">Cytoplasm</keyword>
<dbReference type="PROSITE" id="PS51379">
    <property type="entry name" value="4FE4S_FER_2"/>
    <property type="match status" value="1"/>
</dbReference>
<evidence type="ECO:0000256" key="7">
    <source>
        <dbReference type="ARBA" id="ARBA00023004"/>
    </source>
</evidence>
<dbReference type="GO" id="GO:0046872">
    <property type="term" value="F:metal ion binding"/>
    <property type="evidence" value="ECO:0007669"/>
    <property type="project" value="UniProtKB-KW"/>
</dbReference>
<evidence type="ECO:0000256" key="5">
    <source>
        <dbReference type="ARBA" id="ARBA00022785"/>
    </source>
</evidence>
<dbReference type="InterPro" id="IPR013542">
    <property type="entry name" value="QueG_DUF1730"/>
</dbReference>
<evidence type="ECO:0000259" key="9">
    <source>
        <dbReference type="PROSITE" id="PS51379"/>
    </source>
</evidence>
<dbReference type="InterPro" id="IPR017896">
    <property type="entry name" value="4Fe4S_Fe-S-bd"/>
</dbReference>
<sequence>MRTLNSWIQSPLFISVQKKGGISVDQKEGMLWKERLRHLALESGFAAVGFTHAEPVAGLYEFLAERSAQGYHTSFEEKELRKRVDPKAVWPACETVVVLAYPLVYSAPPQKGEGVLARSAVGEDYHSQVKRALHQLVNSLGEAGWRGEIPQIQVDTGPLNERALATRAGLGWLGKNQQLIIPGKGSFVALGLMLLDKALPPDEPLAGQCGNCTRCIRACPAQILGTRHFQANECLSYLTQSKEPLTERQRTALGKRIFGCDTCQEVCPHNGLRCDEEGKCSILNEIKGDRQGELRKAVLEGKEPDISGEKALPRGVDLWDTLNLTKSQFNQQWRGTAAGWRGKGILQRNAYLALKNLQDPRLPSWEEERAGQDIPKLIQPYYSKADKE</sequence>
<dbReference type="NCBIfam" id="TIGR00276">
    <property type="entry name" value="tRNA epoxyqueuosine(34) reductase QueG"/>
    <property type="match status" value="1"/>
</dbReference>
<comment type="caution">
    <text evidence="10">The sequence shown here is derived from an EMBL/GenBank/DDBJ whole genome shotgun (WGS) entry which is preliminary data.</text>
</comment>
<dbReference type="Proteomes" id="UP000054623">
    <property type="component" value="Unassembled WGS sequence"/>
</dbReference>
<evidence type="ECO:0000313" key="11">
    <source>
        <dbReference type="Proteomes" id="UP000054623"/>
    </source>
</evidence>
<keyword evidence="3" id="KW-0819">tRNA processing</keyword>
<evidence type="ECO:0000256" key="3">
    <source>
        <dbReference type="ARBA" id="ARBA00022694"/>
    </source>
</evidence>
<keyword evidence="8" id="KW-0411">Iron-sulfur</keyword>
<evidence type="ECO:0000256" key="6">
    <source>
        <dbReference type="ARBA" id="ARBA00023002"/>
    </source>
</evidence>
<protein>
    <submittedName>
        <fullName evidence="10">Epoxyqueuosine reductase</fullName>
    </submittedName>
</protein>
<keyword evidence="6" id="KW-0560">Oxidoreductase</keyword>